<gene>
    <name evidence="2" type="ORF">BN715_01215</name>
</gene>
<dbReference type="InterPro" id="IPR007731">
    <property type="entry name" value="DUF669"/>
</dbReference>
<feature type="region of interest" description="Disordered" evidence="1">
    <location>
        <begin position="136"/>
        <end position="158"/>
    </location>
</feature>
<proteinExistence type="predicted"/>
<dbReference type="Proteomes" id="UP000017908">
    <property type="component" value="Unassembled WGS sequence"/>
</dbReference>
<protein>
    <submittedName>
        <fullName evidence="2">Phage protein</fullName>
    </submittedName>
</protein>
<dbReference type="EMBL" id="CBKE010000159">
    <property type="protein sequence ID" value="CDF04913.1"/>
    <property type="molecule type" value="Genomic_DNA"/>
</dbReference>
<dbReference type="AlphaFoldDB" id="R7MYL5"/>
<evidence type="ECO:0000256" key="1">
    <source>
        <dbReference type="SAM" id="MobiDB-lite"/>
    </source>
</evidence>
<dbReference type="Pfam" id="PF05037">
    <property type="entry name" value="DUF669"/>
    <property type="match status" value="1"/>
</dbReference>
<organism evidence="2">
    <name type="scientific">Megasphaera elsdenii CAG:570</name>
    <dbReference type="NCBI Taxonomy" id="1263087"/>
    <lineage>
        <taxon>Bacteria</taxon>
        <taxon>Bacillati</taxon>
        <taxon>Bacillota</taxon>
        <taxon>Negativicutes</taxon>
        <taxon>Veillonellales</taxon>
        <taxon>Veillonellaceae</taxon>
        <taxon>Megasphaera</taxon>
    </lineage>
</organism>
<name>R7MYL5_MEGEL</name>
<comment type="caution">
    <text evidence="2">The sequence shown here is derived from an EMBL/GenBank/DDBJ whole genome shotgun (WGS) entry which is preliminary data.</text>
</comment>
<reference evidence="2" key="1">
    <citation type="submission" date="2012-11" db="EMBL/GenBank/DDBJ databases">
        <title>Dependencies among metagenomic species, viruses, plasmids and units of genetic variation.</title>
        <authorList>
            <person name="Nielsen H.B."/>
            <person name="Almeida M."/>
            <person name="Juncker A.S."/>
            <person name="Rasmussen S."/>
            <person name="Li J."/>
            <person name="Sunagawa S."/>
            <person name="Plichta D."/>
            <person name="Gautier L."/>
            <person name="Le Chatelier E."/>
            <person name="Peletier E."/>
            <person name="Bonde I."/>
            <person name="Nielsen T."/>
            <person name="Manichanh C."/>
            <person name="Arumugam M."/>
            <person name="Batto J."/>
            <person name="Santos M.B.Q.D."/>
            <person name="Blom N."/>
            <person name="Borruel N."/>
            <person name="Burgdorf K.S."/>
            <person name="Boumezbeur F."/>
            <person name="Casellas F."/>
            <person name="Dore J."/>
            <person name="Guarner F."/>
            <person name="Hansen T."/>
            <person name="Hildebrand F."/>
            <person name="Kaas R.S."/>
            <person name="Kennedy S."/>
            <person name="Kristiansen K."/>
            <person name="Kultima J.R."/>
            <person name="Leonard P."/>
            <person name="Levenez F."/>
            <person name="Lund O."/>
            <person name="Moumen B."/>
            <person name="Le Paslier D."/>
            <person name="Pons N."/>
            <person name="Pedersen O."/>
            <person name="Prifti E."/>
            <person name="Qin J."/>
            <person name="Raes J."/>
            <person name="Tap J."/>
            <person name="Tims S."/>
            <person name="Ussery D.W."/>
            <person name="Yamada T."/>
            <person name="MetaHit consortium"/>
            <person name="Renault P."/>
            <person name="Sicheritz-Ponten T."/>
            <person name="Bork P."/>
            <person name="Wang J."/>
            <person name="Brunak S."/>
            <person name="Ehrlich S.D."/>
        </authorList>
    </citation>
    <scope>NUCLEOTIDE SEQUENCE [LARGE SCALE GENOMIC DNA]</scope>
</reference>
<evidence type="ECO:0000313" key="2">
    <source>
        <dbReference type="EMBL" id="CDF04913.1"/>
    </source>
</evidence>
<sequence>MTEERAFSWDDEFTEVDDSFQIVPPGDYDFTIVDFERAHFDGSDKMPPCPMAKLTYEVQTPDGAKGRIRQNLFLHSKSEWQLTNFACAVGMMQRGDGHFRIAWNQLIGATGRMQVSVRKYNGKDYNDVKRFYDKTAAPKASQPQSQPAQRPAYTQGAF</sequence>
<feature type="compositionally biased region" description="Low complexity" evidence="1">
    <location>
        <begin position="137"/>
        <end position="152"/>
    </location>
</feature>
<accession>R7MYL5</accession>